<evidence type="ECO:0000256" key="3">
    <source>
        <dbReference type="ARBA" id="ARBA00022679"/>
    </source>
</evidence>
<evidence type="ECO:0000313" key="8">
    <source>
        <dbReference type="EMBL" id="KAL2044891.1"/>
    </source>
</evidence>
<organism evidence="8 9">
    <name type="scientific">Stereocaulon virgatum</name>
    <dbReference type="NCBI Taxonomy" id="373712"/>
    <lineage>
        <taxon>Eukaryota</taxon>
        <taxon>Fungi</taxon>
        <taxon>Dikarya</taxon>
        <taxon>Ascomycota</taxon>
        <taxon>Pezizomycotina</taxon>
        <taxon>Lecanoromycetes</taxon>
        <taxon>OSLEUM clade</taxon>
        <taxon>Lecanoromycetidae</taxon>
        <taxon>Lecanorales</taxon>
        <taxon>Lecanorineae</taxon>
        <taxon>Stereocaulaceae</taxon>
        <taxon>Stereocaulon</taxon>
    </lineage>
</organism>
<dbReference type="PANTHER" id="PTHR45700">
    <property type="entry name" value="UBIQUITIN-PROTEIN LIGASE E3C"/>
    <property type="match status" value="1"/>
</dbReference>
<keyword evidence="4 5" id="KW-0833">Ubl conjugation pathway</keyword>
<keyword evidence="3" id="KW-0808">Transferase</keyword>
<feature type="active site" description="Glycyl thioester intermediate" evidence="5">
    <location>
        <position position="1226"/>
    </location>
</feature>
<dbReference type="Gene3D" id="3.30.2410.10">
    <property type="entry name" value="Hect, E3 ligase catalytic domain"/>
    <property type="match status" value="1"/>
</dbReference>
<feature type="region of interest" description="Disordered" evidence="6">
    <location>
        <begin position="195"/>
        <end position="230"/>
    </location>
</feature>
<dbReference type="InterPro" id="IPR044611">
    <property type="entry name" value="E3A/B/C-like"/>
</dbReference>
<evidence type="ECO:0000256" key="5">
    <source>
        <dbReference type="PROSITE-ProRule" id="PRU00104"/>
    </source>
</evidence>
<dbReference type="Gene3D" id="3.30.2160.10">
    <property type="entry name" value="Hect, E3 ligase catalytic domain"/>
    <property type="match status" value="2"/>
</dbReference>
<dbReference type="PROSITE" id="PS50237">
    <property type="entry name" value="HECT"/>
    <property type="match status" value="1"/>
</dbReference>
<proteinExistence type="predicted"/>
<keyword evidence="9" id="KW-1185">Reference proteome</keyword>
<protein>
    <recommendedName>
        <fullName evidence="2">HECT-type E3 ubiquitin transferase</fullName>
        <ecNumber evidence="2">2.3.2.26</ecNumber>
    </recommendedName>
</protein>
<dbReference type="InterPro" id="IPR032353">
    <property type="entry name" value="AZUL"/>
</dbReference>
<dbReference type="Pfam" id="PF00632">
    <property type="entry name" value="HECT"/>
    <property type="match status" value="1"/>
</dbReference>
<feature type="region of interest" description="Disordered" evidence="6">
    <location>
        <begin position="259"/>
        <end position="283"/>
    </location>
</feature>
<dbReference type="Gene3D" id="3.90.1750.10">
    <property type="entry name" value="Hect, E3 ligase catalytic domains"/>
    <property type="match status" value="2"/>
</dbReference>
<evidence type="ECO:0000256" key="6">
    <source>
        <dbReference type="SAM" id="MobiDB-lite"/>
    </source>
</evidence>
<comment type="catalytic activity">
    <reaction evidence="1">
        <text>S-ubiquitinyl-[E2 ubiquitin-conjugating enzyme]-L-cysteine + [acceptor protein]-L-lysine = [E2 ubiquitin-conjugating enzyme]-L-cysteine + N(6)-ubiquitinyl-[acceptor protein]-L-lysine.</text>
        <dbReference type="EC" id="2.3.2.26"/>
    </reaction>
</comment>
<feature type="compositionally biased region" description="Polar residues" evidence="6">
    <location>
        <begin position="259"/>
        <end position="270"/>
    </location>
</feature>
<feature type="compositionally biased region" description="Basic and acidic residues" evidence="6">
    <location>
        <begin position="203"/>
        <end position="230"/>
    </location>
</feature>
<reference evidence="8 9" key="1">
    <citation type="submission" date="2024-09" db="EMBL/GenBank/DDBJ databases">
        <title>Rethinking Asexuality: The Enigmatic Case of Functional Sexual Genes in Lepraria (Stereocaulaceae).</title>
        <authorList>
            <person name="Doellman M."/>
            <person name="Sun Y."/>
            <person name="Barcenas-Pena A."/>
            <person name="Lumbsch H.T."/>
            <person name="Grewe F."/>
        </authorList>
    </citation>
    <scope>NUCLEOTIDE SEQUENCE [LARGE SCALE GENOMIC DNA]</scope>
    <source>
        <strain evidence="8 9">Mercado 3170</strain>
    </source>
</reference>
<dbReference type="InterPro" id="IPR042556">
    <property type="entry name" value="AZUL_sf"/>
</dbReference>
<feature type="region of interest" description="Disordered" evidence="6">
    <location>
        <begin position="1"/>
        <end position="27"/>
    </location>
</feature>
<name>A0ABR4AH94_9LECA</name>
<dbReference type="InterPro" id="IPR000569">
    <property type="entry name" value="HECT_dom"/>
</dbReference>
<dbReference type="EMBL" id="JBEFKJ010000008">
    <property type="protein sequence ID" value="KAL2044891.1"/>
    <property type="molecule type" value="Genomic_DNA"/>
</dbReference>
<dbReference type="Pfam" id="PF16558">
    <property type="entry name" value="AZUL"/>
    <property type="match status" value="1"/>
</dbReference>
<feature type="domain" description="HECT" evidence="7">
    <location>
        <begin position="864"/>
        <end position="1258"/>
    </location>
</feature>
<dbReference type="EC" id="2.3.2.26" evidence="2"/>
<evidence type="ECO:0000256" key="2">
    <source>
        <dbReference type="ARBA" id="ARBA00012485"/>
    </source>
</evidence>
<feature type="compositionally biased region" description="Polar residues" evidence="6">
    <location>
        <begin position="134"/>
        <end position="148"/>
    </location>
</feature>
<evidence type="ECO:0000259" key="7">
    <source>
        <dbReference type="PROSITE" id="PS50237"/>
    </source>
</evidence>
<dbReference type="InterPro" id="IPR035983">
    <property type="entry name" value="Hect_E3_ubiquitin_ligase"/>
</dbReference>
<sequence length="1258" mass="142296">MIGGNTPRSLHDPHLVPLHPSRKPFATLPRNTDERLVQDTISLQDYNPTILWPVRSFERRRQFQTIQNRYCQQILYGCSNSHCETPTCLSRQKRVSKGPFRPYTVLSARALATHLASESDPEKGLCPHQPITPGENSIQRASSFSSKGKQTKRTPSSVERSSRSPRQSHHQCSTEPGTRKLSVTIDGAKAHTVNGHVISPEVESSHTDPKDDLECTKASEQRRPTKKDPKSFIQNLFDTTAMQLLQLAKLPETYLMWTQSNGDNQQTNSNSEHRDTNGTTDPAPIDRHVEGTESAAQACFKQQMEQEVSLLIDTAPDKSTSRLLSTTSMPIDDNCPDSYQFTAEKQDVAGMESTVSQSHVDKSIEPIQHPQALCCFNRNNVNALFDTLNASRRSSNDEIYLLEDMGRTHACRFDGHASCPHNAEDFEDLLAFSVQSITYVLSNIEPLLQSFLSEHSGEHGLRMVSVDSFESMSEVFGLLNRLDVHPRGILPSLWVSAGKLYLPGIARFNAPAKEGGRLGKQRYSTNLLSTPRLKSQECLGSLETCHIAKIILAALVGSIPQCDDSMWPAIRKLRASGRVVPSSSVTNSLTDHKADELITTVHAFENEMALSLLVRLLRSLAGRHYITDMLQDQSLEQRKNDIGHNYPFTFQCFVRYVTCEGPKLHVADREIYPTLKGVGFDRLGQLQVAGNRHVPLFSLVEWLRTVILKEWDGKAEVLKCSATGAALELLKEIFNERFAGVEFDLFYTPFLAERLDLMDVPVEWATSATKMSSVHLLSYPFLFPPSVLISYFRAINYAAMYKAVETSVEAYNLAHRVTFAYDATRPGAIRLQERLDVAQKSYLVLEIRRGHVLVDAMDQTWRRQKRELMRPLKVQLGINEGAEGIDHGGVQQEFFRVAIAEALDPDYGAFITDSQSQMSWFHPCSLEPEYKFELLGLLTSLAIYNGLTLPFNFPRALYLKLLDIPVTSLHDIEDGWPELAKGLKILRDWDGEDVQDVFSRPYVFSVENFGTTMDWNMDELGKHMLMLKRGIEMQSQIEEHKIVARELHIPAIEQELIAKTREMSTSERNIYLNKIIRENQDIPHEPVMVTNANRNRYIRDYIHYLVNQTVLKPFAAFRRGFYTCLNSKSLNLFTADQLKALVEGLPDIDVNDLQDVTRYEGGYEEFHPTIFMFWSVVHSWPQAKVRQLLEFVTASDRLPVGGMERVTFVIQKNGVGDARLPTSLTCYGRLLLPEYDDEEKLRKGLECAIENSKGFGTP</sequence>
<accession>A0ABR4AH94</accession>
<dbReference type="Gene3D" id="6.10.130.10">
    <property type="entry name" value="Ubiquitin-protein ligase E3A, N-terminal zinc-binding domain (AZUL)"/>
    <property type="match status" value="1"/>
</dbReference>
<comment type="caution">
    <text evidence="8">The sequence shown here is derived from an EMBL/GenBank/DDBJ whole genome shotgun (WGS) entry which is preliminary data.</text>
</comment>
<evidence type="ECO:0000256" key="1">
    <source>
        <dbReference type="ARBA" id="ARBA00000885"/>
    </source>
</evidence>
<dbReference type="SUPFAM" id="SSF56204">
    <property type="entry name" value="Hect, E3 ligase catalytic domain"/>
    <property type="match status" value="1"/>
</dbReference>
<evidence type="ECO:0000313" key="9">
    <source>
        <dbReference type="Proteomes" id="UP001590950"/>
    </source>
</evidence>
<dbReference type="SMART" id="SM00119">
    <property type="entry name" value="HECTc"/>
    <property type="match status" value="1"/>
</dbReference>
<evidence type="ECO:0000256" key="4">
    <source>
        <dbReference type="ARBA" id="ARBA00022786"/>
    </source>
</evidence>
<gene>
    <name evidence="8" type="ORF">N7G274_002666</name>
</gene>
<feature type="region of interest" description="Disordered" evidence="6">
    <location>
        <begin position="114"/>
        <end position="181"/>
    </location>
</feature>
<dbReference type="Proteomes" id="UP001590950">
    <property type="component" value="Unassembled WGS sequence"/>
</dbReference>